<dbReference type="RefSeq" id="YP_010582485.1">
    <property type="nucleotide sequence ID" value="NC_069151.1"/>
</dbReference>
<dbReference type="EMBL" id="MK479295">
    <property type="protein sequence ID" value="QBJ04042.1"/>
    <property type="molecule type" value="Genomic_DNA"/>
</dbReference>
<dbReference type="Proteomes" id="UP000293689">
    <property type="component" value="Segment"/>
</dbReference>
<dbReference type="KEGG" id="vg:77418162"/>
<name>A0A481W727_9CAUD</name>
<dbReference type="GeneID" id="77418162"/>
<accession>A0A481W727</accession>
<protein>
    <submittedName>
        <fullName evidence="1">Uncharacterized protein</fullName>
    </submittedName>
</protein>
<reference evidence="2" key="1">
    <citation type="submission" date="2019-02" db="EMBL/GenBank/DDBJ databases">
        <title>Complete genome of phage SEE-1.</title>
        <authorList>
            <person name="Lu M."/>
        </authorList>
    </citation>
    <scope>NUCLEOTIDE SEQUENCE [LARGE SCALE GENOMIC DNA]</scope>
</reference>
<organism evidence="1 2">
    <name type="scientific">Salmonella phage vB_SenS_SE1</name>
    <dbReference type="NCBI Taxonomy" id="2530161"/>
    <lineage>
        <taxon>Viruses</taxon>
        <taxon>Duplodnaviria</taxon>
        <taxon>Heunggongvirae</taxon>
        <taxon>Uroviricota</taxon>
        <taxon>Caudoviricetes</taxon>
        <taxon>Sarkviridae</taxon>
        <taxon>Guernseyvirinae</taxon>
        <taxon>Cornellvirus</taxon>
        <taxon>Cornellvirus SE1</taxon>
    </lineage>
</organism>
<evidence type="ECO:0000313" key="2">
    <source>
        <dbReference type="Proteomes" id="UP000293689"/>
    </source>
</evidence>
<proteinExistence type="predicted"/>
<sequence>MATQYSHFNISGEIVIPLRKQSRNCASIIFLTFGMLSPL</sequence>
<keyword evidence="2" id="KW-1185">Reference proteome</keyword>
<evidence type="ECO:0000313" key="1">
    <source>
        <dbReference type="EMBL" id="QBJ04042.1"/>
    </source>
</evidence>